<name>A0AAV4D0F0_9GAST</name>
<evidence type="ECO:0000313" key="1">
    <source>
        <dbReference type="EMBL" id="GFO37691.1"/>
    </source>
</evidence>
<evidence type="ECO:0000313" key="2">
    <source>
        <dbReference type="Proteomes" id="UP000735302"/>
    </source>
</evidence>
<dbReference type="AlphaFoldDB" id="A0AAV4D0F0"/>
<gene>
    <name evidence="1" type="ORF">PoB_006419600</name>
</gene>
<dbReference type="Proteomes" id="UP000735302">
    <property type="component" value="Unassembled WGS sequence"/>
</dbReference>
<keyword evidence="2" id="KW-1185">Reference proteome</keyword>
<reference evidence="1 2" key="1">
    <citation type="journal article" date="2021" name="Elife">
        <title>Chloroplast acquisition without the gene transfer in kleptoplastic sea slugs, Plakobranchus ocellatus.</title>
        <authorList>
            <person name="Maeda T."/>
            <person name="Takahashi S."/>
            <person name="Yoshida T."/>
            <person name="Shimamura S."/>
            <person name="Takaki Y."/>
            <person name="Nagai Y."/>
            <person name="Toyoda A."/>
            <person name="Suzuki Y."/>
            <person name="Arimoto A."/>
            <person name="Ishii H."/>
            <person name="Satoh N."/>
            <person name="Nishiyama T."/>
            <person name="Hasebe M."/>
            <person name="Maruyama T."/>
            <person name="Minagawa J."/>
            <person name="Obokata J."/>
            <person name="Shigenobu S."/>
        </authorList>
    </citation>
    <scope>NUCLEOTIDE SEQUENCE [LARGE SCALE GENOMIC DNA]</scope>
</reference>
<accession>A0AAV4D0F0</accession>
<protein>
    <submittedName>
        <fullName evidence="1">Uncharacterized protein</fullName>
    </submittedName>
</protein>
<comment type="caution">
    <text evidence="1">The sequence shown here is derived from an EMBL/GenBank/DDBJ whole genome shotgun (WGS) entry which is preliminary data.</text>
</comment>
<dbReference type="EMBL" id="BLXT01007302">
    <property type="protein sequence ID" value="GFO37691.1"/>
    <property type="molecule type" value="Genomic_DNA"/>
</dbReference>
<proteinExistence type="predicted"/>
<sequence>MISHPAVDVRAVKRSLNAGDRGILDMAKRDNVQMRLFTTNDGRGGRRNNIVWVSQGLRDVGGTVASESALRPFCRGFEPRHQRPGLTEGLKA</sequence>
<organism evidence="1 2">
    <name type="scientific">Plakobranchus ocellatus</name>
    <dbReference type="NCBI Taxonomy" id="259542"/>
    <lineage>
        <taxon>Eukaryota</taxon>
        <taxon>Metazoa</taxon>
        <taxon>Spiralia</taxon>
        <taxon>Lophotrochozoa</taxon>
        <taxon>Mollusca</taxon>
        <taxon>Gastropoda</taxon>
        <taxon>Heterobranchia</taxon>
        <taxon>Euthyneura</taxon>
        <taxon>Panpulmonata</taxon>
        <taxon>Sacoglossa</taxon>
        <taxon>Placobranchoidea</taxon>
        <taxon>Plakobranchidae</taxon>
        <taxon>Plakobranchus</taxon>
    </lineage>
</organism>